<reference evidence="1 2" key="1">
    <citation type="submission" date="2024-09" db="EMBL/GenBank/DDBJ databases">
        <authorList>
            <person name="D'Angelo T."/>
        </authorList>
    </citation>
    <scope>NUCLEOTIDE SEQUENCE [LARGE SCALE GENOMIC DNA]</scope>
    <source>
        <strain evidence="1">SAG AM-311-F02</strain>
    </source>
</reference>
<evidence type="ECO:0000313" key="1">
    <source>
        <dbReference type="EMBL" id="MFC1799292.1"/>
    </source>
</evidence>
<name>A0ABV6YMJ1_UNCEI</name>
<dbReference type="EMBL" id="JBHPEI010000001">
    <property type="protein sequence ID" value="MFC1799292.1"/>
    <property type="molecule type" value="Genomic_DNA"/>
</dbReference>
<keyword evidence="2" id="KW-1185">Reference proteome</keyword>
<evidence type="ECO:0000313" key="2">
    <source>
        <dbReference type="Proteomes" id="UP001594288"/>
    </source>
</evidence>
<sequence length="66" mass="7783">MSYPTHIDPPRRHITIHRETCGLPRPKMSDDQATWFENFDSVEAADEFAKKKGYRVDYCMSCFKVK</sequence>
<proteinExistence type="predicted"/>
<protein>
    <recommendedName>
        <fullName evidence="3">ETC complex I subunit</fullName>
    </recommendedName>
</protein>
<evidence type="ECO:0008006" key="3">
    <source>
        <dbReference type="Google" id="ProtNLM"/>
    </source>
</evidence>
<accession>A0ABV6YMJ1</accession>
<comment type="caution">
    <text evidence="1">The sequence shown here is derived from an EMBL/GenBank/DDBJ whole genome shotgun (WGS) entry which is preliminary data.</text>
</comment>
<gene>
    <name evidence="1" type="ORF">ACFL2Z_00055</name>
</gene>
<dbReference type="Proteomes" id="UP001594288">
    <property type="component" value="Unassembled WGS sequence"/>
</dbReference>
<organism evidence="1 2">
    <name type="scientific">Eiseniibacteriota bacterium</name>
    <dbReference type="NCBI Taxonomy" id="2212470"/>
    <lineage>
        <taxon>Bacteria</taxon>
        <taxon>Candidatus Eiseniibacteriota</taxon>
    </lineage>
</organism>